<dbReference type="OrthoDB" id="9808671at2"/>
<dbReference type="PANTHER" id="PTHR30213:SF0">
    <property type="entry name" value="UPF0761 MEMBRANE PROTEIN YIHY"/>
    <property type="match status" value="1"/>
</dbReference>
<dbReference type="GO" id="GO:0005886">
    <property type="term" value="C:plasma membrane"/>
    <property type="evidence" value="ECO:0007669"/>
    <property type="project" value="UniProtKB-SubCell"/>
</dbReference>
<feature type="transmembrane region" description="Helical" evidence="6">
    <location>
        <begin position="200"/>
        <end position="221"/>
    </location>
</feature>
<evidence type="ECO:0000256" key="2">
    <source>
        <dbReference type="ARBA" id="ARBA00022475"/>
    </source>
</evidence>
<feature type="transmembrane region" description="Helical" evidence="6">
    <location>
        <begin position="53"/>
        <end position="73"/>
    </location>
</feature>
<dbReference type="Proteomes" id="UP000006242">
    <property type="component" value="Unassembled WGS sequence"/>
</dbReference>
<proteinExistence type="predicted"/>
<dbReference type="PANTHER" id="PTHR30213">
    <property type="entry name" value="INNER MEMBRANE PROTEIN YHJD"/>
    <property type="match status" value="1"/>
</dbReference>
<feature type="transmembrane region" description="Helical" evidence="6">
    <location>
        <begin position="158"/>
        <end position="180"/>
    </location>
</feature>
<keyword evidence="4 6" id="KW-1133">Transmembrane helix</keyword>
<evidence type="ECO:0000256" key="1">
    <source>
        <dbReference type="ARBA" id="ARBA00004651"/>
    </source>
</evidence>
<dbReference type="STRING" id="1033802.SSPSH_001216"/>
<accession>U2EPL7</accession>
<evidence type="ECO:0000313" key="8">
    <source>
        <dbReference type="Proteomes" id="UP000006242"/>
    </source>
</evidence>
<feature type="transmembrane region" description="Helical" evidence="6">
    <location>
        <begin position="115"/>
        <end position="137"/>
    </location>
</feature>
<dbReference type="eggNOG" id="COG1295">
    <property type="taxonomic scope" value="Bacteria"/>
</dbReference>
<reference evidence="7 8" key="1">
    <citation type="journal article" date="2011" name="J. Bacteriol.">
        <title>Genome sequence of Salinisphaera shabanensis, a gammaproteobacterium from the harsh, variable environment of the brine-seawater interface of the Shaban Deep in the Red Sea.</title>
        <authorList>
            <person name="Antunes A."/>
            <person name="Alam I."/>
            <person name="Bajic V.B."/>
            <person name="Stingl U."/>
        </authorList>
    </citation>
    <scope>NUCLEOTIDE SEQUENCE [LARGE SCALE GENOMIC DNA]</scope>
    <source>
        <strain evidence="7 8">E1L3A</strain>
    </source>
</reference>
<sequence length="457" mass="50859">MLTRIRNRFNEAIWQPEPEELPVLKRWGVTSVRIGQILVRDFQNGEITLRAMGLVYTTLLSLVPLLALAFSMLKAFGVDNALRPVLHRFLAPLGAQADDIINKIVGFVENVQVGVLGAIGVVLLMYSVVSLIQKVEAGCNYIWQVRKLRSLGRRFTEYLSILIVGPLVVLAASSMTASLTSNTVVEYLSTIEPFGTSLYIAGRLVPYVLYSIGFTLLYAFMPNTKVNWLPALGGGIFAGVLWQTASLGFAVFASNSSNYNAIYSSFAIIILLLVWLYVSWQIMLLGCRVAFLLQHPEQLTRKPYPPQLGSDDRERIALLMMGLIGYNFMHANPPWQIARLARYLRVAPDHIYSIVDQLVDANMLIESGDTTITLLPRQDIECLKVDSILAAVRSGDASASPTPRDDRLHDEVDGWISRNLEARAQVFGQLSLRDLVRASMRERGTTTTDQRGMRPVG</sequence>
<evidence type="ECO:0000313" key="7">
    <source>
        <dbReference type="EMBL" id="ERJ19755.1"/>
    </source>
</evidence>
<evidence type="ECO:0000256" key="4">
    <source>
        <dbReference type="ARBA" id="ARBA00022989"/>
    </source>
</evidence>
<keyword evidence="8" id="KW-1185">Reference proteome</keyword>
<reference evidence="7 8" key="2">
    <citation type="journal article" date="2013" name="PLoS ONE">
        <title>INDIGO - INtegrated Data Warehouse of MIcrobial GenOmes with Examples from the Red Sea Extremophiles.</title>
        <authorList>
            <person name="Alam I."/>
            <person name="Antunes A."/>
            <person name="Kamau A.A."/>
            <person name="Ba Alawi W."/>
            <person name="Kalkatawi M."/>
            <person name="Stingl U."/>
            <person name="Bajic V.B."/>
        </authorList>
    </citation>
    <scope>NUCLEOTIDE SEQUENCE [LARGE SCALE GENOMIC DNA]</scope>
    <source>
        <strain evidence="7 8">E1L3A</strain>
    </source>
</reference>
<comment type="caution">
    <text evidence="7">The sequence shown here is derived from an EMBL/GenBank/DDBJ whole genome shotgun (WGS) entry which is preliminary data.</text>
</comment>
<feature type="transmembrane region" description="Helical" evidence="6">
    <location>
        <begin position="228"/>
        <end position="253"/>
    </location>
</feature>
<name>U2EPL7_9GAMM</name>
<dbReference type="EMBL" id="AFNV02000007">
    <property type="protein sequence ID" value="ERJ19755.1"/>
    <property type="molecule type" value="Genomic_DNA"/>
</dbReference>
<organism evidence="7 8">
    <name type="scientific">Salinisphaera shabanensis E1L3A</name>
    <dbReference type="NCBI Taxonomy" id="1033802"/>
    <lineage>
        <taxon>Bacteria</taxon>
        <taxon>Pseudomonadati</taxon>
        <taxon>Pseudomonadota</taxon>
        <taxon>Gammaproteobacteria</taxon>
        <taxon>Salinisphaerales</taxon>
        <taxon>Salinisphaeraceae</taxon>
        <taxon>Salinisphaera</taxon>
    </lineage>
</organism>
<dbReference type="Pfam" id="PF03631">
    <property type="entry name" value="Virul_fac_BrkB"/>
    <property type="match status" value="1"/>
</dbReference>
<dbReference type="NCBIfam" id="TIGR00765">
    <property type="entry name" value="yihY_not_rbn"/>
    <property type="match status" value="1"/>
</dbReference>
<protein>
    <submittedName>
        <fullName evidence="7">Membrane-bound transcriptional regulator ribonuclease BN-related protein</fullName>
    </submittedName>
</protein>
<keyword evidence="2" id="KW-1003">Cell membrane</keyword>
<dbReference type="AlphaFoldDB" id="U2EPL7"/>
<evidence type="ECO:0000256" key="5">
    <source>
        <dbReference type="ARBA" id="ARBA00023136"/>
    </source>
</evidence>
<evidence type="ECO:0000256" key="6">
    <source>
        <dbReference type="SAM" id="Phobius"/>
    </source>
</evidence>
<keyword evidence="3 6" id="KW-0812">Transmembrane</keyword>
<comment type="subcellular location">
    <subcellularLocation>
        <location evidence="1">Cell membrane</location>
        <topology evidence="1">Multi-pass membrane protein</topology>
    </subcellularLocation>
</comment>
<gene>
    <name evidence="7" type="ORF">SSPSH_001216</name>
</gene>
<evidence type="ECO:0000256" key="3">
    <source>
        <dbReference type="ARBA" id="ARBA00022692"/>
    </source>
</evidence>
<dbReference type="InterPro" id="IPR017039">
    <property type="entry name" value="Virul_fac_BrkB"/>
</dbReference>
<keyword evidence="5 6" id="KW-0472">Membrane</keyword>
<feature type="transmembrane region" description="Helical" evidence="6">
    <location>
        <begin position="259"/>
        <end position="278"/>
    </location>
</feature>
<dbReference type="RefSeq" id="WP_006915039.1">
    <property type="nucleotide sequence ID" value="NZ_AFNV02000007.1"/>
</dbReference>